<comment type="caution">
    <text evidence="1">The sequence shown here is derived from an EMBL/GenBank/DDBJ whole genome shotgun (WGS) entry which is preliminary data.</text>
</comment>
<keyword evidence="2" id="KW-1185">Reference proteome</keyword>
<evidence type="ECO:0000313" key="1">
    <source>
        <dbReference type="EMBL" id="KAK7330820.1"/>
    </source>
</evidence>
<gene>
    <name evidence="1" type="ORF">VNO77_25023</name>
</gene>
<reference evidence="1 2" key="1">
    <citation type="submission" date="2024-01" db="EMBL/GenBank/DDBJ databases">
        <title>The genomes of 5 underutilized Papilionoideae crops provide insights into root nodulation and disease resistanc.</title>
        <authorList>
            <person name="Jiang F."/>
        </authorList>
    </citation>
    <scope>NUCLEOTIDE SEQUENCE [LARGE SCALE GENOMIC DNA]</scope>
    <source>
        <strain evidence="1">LVBAO_FW01</strain>
        <tissue evidence="1">Leaves</tissue>
    </source>
</reference>
<name>A0AAN9L7D0_CANGL</name>
<dbReference type="EMBL" id="JAYMYQ010000005">
    <property type="protein sequence ID" value="KAK7330820.1"/>
    <property type="molecule type" value="Genomic_DNA"/>
</dbReference>
<accession>A0AAN9L7D0</accession>
<organism evidence="1 2">
    <name type="scientific">Canavalia gladiata</name>
    <name type="common">Sword bean</name>
    <name type="synonym">Dolichos gladiatus</name>
    <dbReference type="NCBI Taxonomy" id="3824"/>
    <lineage>
        <taxon>Eukaryota</taxon>
        <taxon>Viridiplantae</taxon>
        <taxon>Streptophyta</taxon>
        <taxon>Embryophyta</taxon>
        <taxon>Tracheophyta</taxon>
        <taxon>Spermatophyta</taxon>
        <taxon>Magnoliopsida</taxon>
        <taxon>eudicotyledons</taxon>
        <taxon>Gunneridae</taxon>
        <taxon>Pentapetalae</taxon>
        <taxon>rosids</taxon>
        <taxon>fabids</taxon>
        <taxon>Fabales</taxon>
        <taxon>Fabaceae</taxon>
        <taxon>Papilionoideae</taxon>
        <taxon>50 kb inversion clade</taxon>
        <taxon>NPAAA clade</taxon>
        <taxon>indigoferoid/millettioid clade</taxon>
        <taxon>Phaseoleae</taxon>
        <taxon>Canavalia</taxon>
    </lineage>
</organism>
<proteinExistence type="predicted"/>
<evidence type="ECO:0000313" key="2">
    <source>
        <dbReference type="Proteomes" id="UP001367508"/>
    </source>
</evidence>
<dbReference type="Proteomes" id="UP001367508">
    <property type="component" value="Unassembled WGS sequence"/>
</dbReference>
<sequence length="71" mass="8050">MYNILMTITVTDDGGIEDLGEEVVRFMHVRMMANGEDEGRKHDRFSSYTKVVSVDVDLVGEKVNTISTYHP</sequence>
<protein>
    <submittedName>
        <fullName evidence="1">Uncharacterized protein</fullName>
    </submittedName>
</protein>
<dbReference type="AlphaFoldDB" id="A0AAN9L7D0"/>